<evidence type="ECO:0000256" key="1">
    <source>
        <dbReference type="SAM" id="Phobius"/>
    </source>
</evidence>
<evidence type="ECO:0000313" key="2">
    <source>
        <dbReference type="EMBL" id="CAK0831778.1"/>
    </source>
</evidence>
<proteinExistence type="predicted"/>
<comment type="caution">
    <text evidence="2">The sequence shown here is derived from an EMBL/GenBank/DDBJ whole genome shotgun (WGS) entry which is preliminary data.</text>
</comment>
<keyword evidence="1" id="KW-0472">Membrane</keyword>
<evidence type="ECO:0008006" key="4">
    <source>
        <dbReference type="Google" id="ProtNLM"/>
    </source>
</evidence>
<organism evidence="2 3">
    <name type="scientific">Prorocentrum cordatum</name>
    <dbReference type="NCBI Taxonomy" id="2364126"/>
    <lineage>
        <taxon>Eukaryota</taxon>
        <taxon>Sar</taxon>
        <taxon>Alveolata</taxon>
        <taxon>Dinophyceae</taxon>
        <taxon>Prorocentrales</taxon>
        <taxon>Prorocentraceae</taxon>
        <taxon>Prorocentrum</taxon>
    </lineage>
</organism>
<keyword evidence="3" id="KW-1185">Reference proteome</keyword>
<keyword evidence="1" id="KW-0812">Transmembrane</keyword>
<evidence type="ECO:0000313" key="3">
    <source>
        <dbReference type="Proteomes" id="UP001189429"/>
    </source>
</evidence>
<accession>A0ABN9SJ88</accession>
<keyword evidence="1" id="KW-1133">Transmembrane helix</keyword>
<dbReference type="Proteomes" id="UP001189429">
    <property type="component" value="Unassembled WGS sequence"/>
</dbReference>
<gene>
    <name evidence="2" type="ORF">PCOR1329_LOCUS30035</name>
</gene>
<dbReference type="EMBL" id="CAUYUJ010011447">
    <property type="protein sequence ID" value="CAK0831778.1"/>
    <property type="molecule type" value="Genomic_DNA"/>
</dbReference>
<sequence>MQPLGYLAARLLLSCFQAFERHERAFVGSEPLLLAAGVGHCWAVAYSLILSLAMQASRLAGGRDYMDKLPDWVFKDLTAACCPLHGPRGNQEGRQHGGHQNC</sequence>
<feature type="transmembrane region" description="Helical" evidence="1">
    <location>
        <begin position="34"/>
        <end position="53"/>
    </location>
</feature>
<reference evidence="2" key="1">
    <citation type="submission" date="2023-10" db="EMBL/GenBank/DDBJ databases">
        <authorList>
            <person name="Chen Y."/>
            <person name="Shah S."/>
            <person name="Dougan E. K."/>
            <person name="Thang M."/>
            <person name="Chan C."/>
        </authorList>
    </citation>
    <scope>NUCLEOTIDE SEQUENCE [LARGE SCALE GENOMIC DNA]</scope>
</reference>
<name>A0ABN9SJ88_9DINO</name>
<protein>
    <recommendedName>
        <fullName evidence="4">Protein RFT1 homolog</fullName>
    </recommendedName>
</protein>